<evidence type="ECO:0000313" key="2">
    <source>
        <dbReference type="EMBL" id="KAF3595792.1"/>
    </source>
</evidence>
<reference evidence="2 3" key="1">
    <citation type="journal article" date="2020" name="BMC Genomics">
        <title>Intraspecific diversification of the crop wild relative Brassica cretica Lam. using demographic model selection.</title>
        <authorList>
            <person name="Kioukis A."/>
            <person name="Michalopoulou V.A."/>
            <person name="Briers L."/>
            <person name="Pirintsos S."/>
            <person name="Studholme D.J."/>
            <person name="Pavlidis P."/>
            <person name="Sarris P.F."/>
        </authorList>
    </citation>
    <scope>NUCLEOTIDE SEQUENCE [LARGE SCALE GENOMIC DNA]</scope>
    <source>
        <strain evidence="3">cv. PFS-1207/04</strain>
    </source>
</reference>
<gene>
    <name evidence="2" type="ORF">DY000_02021643</name>
</gene>
<dbReference type="Proteomes" id="UP000266723">
    <property type="component" value="Unassembled WGS sequence"/>
</dbReference>
<feature type="region of interest" description="Disordered" evidence="1">
    <location>
        <begin position="1"/>
        <end position="29"/>
    </location>
</feature>
<name>A0ABQ7EG76_BRACR</name>
<organism evidence="2 3">
    <name type="scientific">Brassica cretica</name>
    <name type="common">Mustard</name>
    <dbReference type="NCBI Taxonomy" id="69181"/>
    <lineage>
        <taxon>Eukaryota</taxon>
        <taxon>Viridiplantae</taxon>
        <taxon>Streptophyta</taxon>
        <taxon>Embryophyta</taxon>
        <taxon>Tracheophyta</taxon>
        <taxon>Spermatophyta</taxon>
        <taxon>Magnoliopsida</taxon>
        <taxon>eudicotyledons</taxon>
        <taxon>Gunneridae</taxon>
        <taxon>Pentapetalae</taxon>
        <taxon>rosids</taxon>
        <taxon>malvids</taxon>
        <taxon>Brassicales</taxon>
        <taxon>Brassicaceae</taxon>
        <taxon>Brassiceae</taxon>
        <taxon>Brassica</taxon>
    </lineage>
</organism>
<feature type="compositionally biased region" description="Basic and acidic residues" evidence="1">
    <location>
        <begin position="1"/>
        <end position="25"/>
    </location>
</feature>
<feature type="region of interest" description="Disordered" evidence="1">
    <location>
        <begin position="49"/>
        <end position="113"/>
    </location>
</feature>
<dbReference type="EMBL" id="QGKV02000299">
    <property type="protein sequence ID" value="KAF3595792.1"/>
    <property type="molecule type" value="Genomic_DNA"/>
</dbReference>
<proteinExistence type="predicted"/>
<accession>A0ABQ7EG76</accession>
<comment type="caution">
    <text evidence="2">The sequence shown here is derived from an EMBL/GenBank/DDBJ whole genome shotgun (WGS) entry which is preliminary data.</text>
</comment>
<evidence type="ECO:0000313" key="3">
    <source>
        <dbReference type="Proteomes" id="UP000266723"/>
    </source>
</evidence>
<protein>
    <submittedName>
        <fullName evidence="2">Uncharacterized protein</fullName>
    </submittedName>
</protein>
<keyword evidence="3" id="KW-1185">Reference proteome</keyword>
<sequence>MSEISREMFSLKKKDKIQKNREAGKTKSSFVTILKRIHEVSLRERLLKASDNRFRTAKHSSSNPQNGRVEPSKPSNSPNGRFGPSKPSNSPIWRVGPTKPSNSPNGRVGPNMLPSSHSHSILFCDQIELTLVSSQSESPSKLYSLEAAKNLLSRRKFGLLV</sequence>
<evidence type="ECO:0000256" key="1">
    <source>
        <dbReference type="SAM" id="MobiDB-lite"/>
    </source>
</evidence>